<dbReference type="AlphaFoldDB" id="A0A173YMX5"/>
<dbReference type="RefSeq" id="WP_055275177.1">
    <property type="nucleotide sequence ID" value="NZ_CYZV01000003.1"/>
</dbReference>
<gene>
    <name evidence="1" type="ORF">ERS852470_00413</name>
</gene>
<organism evidence="1 2">
    <name type="scientific">Clostridium disporicum</name>
    <dbReference type="NCBI Taxonomy" id="84024"/>
    <lineage>
        <taxon>Bacteria</taxon>
        <taxon>Bacillati</taxon>
        <taxon>Bacillota</taxon>
        <taxon>Clostridia</taxon>
        <taxon>Eubacteriales</taxon>
        <taxon>Clostridiaceae</taxon>
        <taxon>Clostridium</taxon>
    </lineage>
</organism>
<evidence type="ECO:0000313" key="1">
    <source>
        <dbReference type="EMBL" id="CUN65472.1"/>
    </source>
</evidence>
<dbReference type="Proteomes" id="UP000095558">
    <property type="component" value="Unassembled WGS sequence"/>
</dbReference>
<reference evidence="1 2" key="1">
    <citation type="submission" date="2015-09" db="EMBL/GenBank/DDBJ databases">
        <authorList>
            <consortium name="Pathogen Informatics"/>
        </authorList>
    </citation>
    <scope>NUCLEOTIDE SEQUENCE [LARGE SCALE GENOMIC DNA]</scope>
    <source>
        <strain evidence="1 2">2789STDY5834855</strain>
    </source>
</reference>
<sequence length="135" mass="14951">MVHELTVYKLGKLLNELSSQYDVNLLVKRKLSGGFITITGEVNVDYIPTDKKTLKGNNIIGLKVKNNSGEIDLKITGIKDTLFKVEVAPTKFKEVSIGGLSIDKIQESKDECKVRVDEDLIFTVSAPSEVVEKLI</sequence>
<proteinExistence type="predicted"/>
<accession>A0A173YMX5</accession>
<name>A0A173YMX5_9CLOT</name>
<dbReference type="EMBL" id="CYZV01000003">
    <property type="protein sequence ID" value="CUN65472.1"/>
    <property type="molecule type" value="Genomic_DNA"/>
</dbReference>
<evidence type="ECO:0000313" key="2">
    <source>
        <dbReference type="Proteomes" id="UP000095558"/>
    </source>
</evidence>
<dbReference type="OrthoDB" id="1925583at2"/>
<protein>
    <submittedName>
        <fullName evidence="1">Uncharacterized protein</fullName>
    </submittedName>
</protein>